<evidence type="ECO:0000256" key="2">
    <source>
        <dbReference type="ARBA" id="ARBA00023242"/>
    </source>
</evidence>
<dbReference type="Gene3D" id="3.30.710.10">
    <property type="entry name" value="Potassium Channel Kv1.1, Chain A"/>
    <property type="match status" value="1"/>
</dbReference>
<feature type="compositionally biased region" description="Basic and acidic residues" evidence="4">
    <location>
        <begin position="176"/>
        <end position="190"/>
    </location>
</feature>
<name>A0A8K0CA63_IGNLU</name>
<dbReference type="SUPFAM" id="SSF57667">
    <property type="entry name" value="beta-beta-alpha zinc fingers"/>
    <property type="match status" value="1"/>
</dbReference>
<dbReference type="InterPro" id="IPR051095">
    <property type="entry name" value="Dros_DevTransReg"/>
</dbReference>
<dbReference type="Gene3D" id="3.30.160.60">
    <property type="entry name" value="Classic Zinc Finger"/>
    <property type="match status" value="1"/>
</dbReference>
<dbReference type="GO" id="GO:0048513">
    <property type="term" value="P:animal organ development"/>
    <property type="evidence" value="ECO:0007669"/>
    <property type="project" value="UniProtKB-ARBA"/>
</dbReference>
<dbReference type="InterPro" id="IPR036236">
    <property type="entry name" value="Znf_C2H2_sf"/>
</dbReference>
<keyword evidence="3" id="KW-0862">Zinc</keyword>
<dbReference type="Pfam" id="PF00651">
    <property type="entry name" value="BTB"/>
    <property type="match status" value="1"/>
</dbReference>
<protein>
    <submittedName>
        <fullName evidence="7">Uncharacterized protein</fullName>
    </submittedName>
</protein>
<dbReference type="GO" id="GO:0008270">
    <property type="term" value="F:zinc ion binding"/>
    <property type="evidence" value="ECO:0007669"/>
    <property type="project" value="UniProtKB-KW"/>
</dbReference>
<evidence type="ECO:0000259" key="6">
    <source>
        <dbReference type="PROSITE" id="PS50157"/>
    </source>
</evidence>
<dbReference type="InterPro" id="IPR011333">
    <property type="entry name" value="SKP1/BTB/POZ_sf"/>
</dbReference>
<evidence type="ECO:0000313" key="8">
    <source>
        <dbReference type="Proteomes" id="UP000801492"/>
    </source>
</evidence>
<dbReference type="EMBL" id="VTPC01090951">
    <property type="protein sequence ID" value="KAF2880567.1"/>
    <property type="molecule type" value="Genomic_DNA"/>
</dbReference>
<feature type="region of interest" description="Disordered" evidence="4">
    <location>
        <begin position="176"/>
        <end position="198"/>
    </location>
</feature>
<gene>
    <name evidence="7" type="ORF">ILUMI_25605</name>
</gene>
<comment type="caution">
    <text evidence="7">The sequence shown here is derived from an EMBL/GenBank/DDBJ whole genome shotgun (WGS) entry which is preliminary data.</text>
</comment>
<dbReference type="PROSITE" id="PS50157">
    <property type="entry name" value="ZINC_FINGER_C2H2_2"/>
    <property type="match status" value="1"/>
</dbReference>
<keyword evidence="8" id="KW-1185">Reference proteome</keyword>
<feature type="domain" description="C2H2-type" evidence="6">
    <location>
        <begin position="208"/>
        <end position="230"/>
    </location>
</feature>
<reference evidence="7" key="1">
    <citation type="submission" date="2019-08" db="EMBL/GenBank/DDBJ databases">
        <title>The genome of the North American firefly Photinus pyralis.</title>
        <authorList>
            <consortium name="Photinus pyralis genome working group"/>
            <person name="Fallon T.R."/>
            <person name="Sander Lower S.E."/>
            <person name="Weng J.-K."/>
        </authorList>
    </citation>
    <scope>NUCLEOTIDE SEQUENCE</scope>
    <source>
        <strain evidence="7">TRF0915ILg1</strain>
        <tissue evidence="7">Whole body</tissue>
    </source>
</reference>
<dbReference type="CDD" id="cd18315">
    <property type="entry name" value="BTB_POZ_BAB-like"/>
    <property type="match status" value="1"/>
</dbReference>
<evidence type="ECO:0000256" key="3">
    <source>
        <dbReference type="PROSITE-ProRule" id="PRU00042"/>
    </source>
</evidence>
<dbReference type="InterPro" id="IPR013087">
    <property type="entry name" value="Znf_C2H2_type"/>
</dbReference>
<dbReference type="GO" id="GO:0006357">
    <property type="term" value="P:regulation of transcription by RNA polymerase II"/>
    <property type="evidence" value="ECO:0007669"/>
    <property type="project" value="TreeGrafter"/>
</dbReference>
<dbReference type="PANTHER" id="PTHR23110:SF99">
    <property type="entry name" value="BROAD-COMPLEX CORE PROTEIN ISOFORM 6"/>
    <property type="match status" value="1"/>
</dbReference>
<comment type="subcellular location">
    <subcellularLocation>
        <location evidence="1">Nucleus</location>
    </subcellularLocation>
</comment>
<dbReference type="GO" id="GO:0005634">
    <property type="term" value="C:nucleus"/>
    <property type="evidence" value="ECO:0007669"/>
    <property type="project" value="UniProtKB-SubCell"/>
</dbReference>
<dbReference type="GO" id="GO:0003006">
    <property type="term" value="P:developmental process involved in reproduction"/>
    <property type="evidence" value="ECO:0007669"/>
    <property type="project" value="UniProtKB-ARBA"/>
</dbReference>
<proteinExistence type="predicted"/>
<keyword evidence="2" id="KW-0539">Nucleus</keyword>
<sequence>MEDQQFILRWHYHETTLLRNLPHLLESEILTDITLSADNQVIKAHRIILATCSSYFLQLFQNMGALQHPVIILHNTSYDDLRCLISFIYRGQCLITKNQLPSLLSLAKLLQIQGLCDMKLPQETITNSSILSHPSSSMTKDHLSNLNEDYMKIQESFQRSYVSDLDNFRKTKYSKDSSTEVETEYPKPESDSIPDISSSKKGPKDLLYKCFLCGKYLSNQYNLRVHMETHEEGCYVCQSCPHVSRSRDALRKHVSYRHQEQYGIKKRKKTENIG</sequence>
<dbReference type="InterPro" id="IPR000210">
    <property type="entry name" value="BTB/POZ_dom"/>
</dbReference>
<dbReference type="SUPFAM" id="SSF54695">
    <property type="entry name" value="POZ domain"/>
    <property type="match status" value="1"/>
</dbReference>
<evidence type="ECO:0000259" key="5">
    <source>
        <dbReference type="PROSITE" id="PS50097"/>
    </source>
</evidence>
<accession>A0A8K0CA63</accession>
<keyword evidence="3" id="KW-0863">Zinc-finger</keyword>
<dbReference type="Proteomes" id="UP000801492">
    <property type="component" value="Unassembled WGS sequence"/>
</dbReference>
<dbReference type="AlphaFoldDB" id="A0A8K0CA63"/>
<dbReference type="SMART" id="SM00355">
    <property type="entry name" value="ZnF_C2H2"/>
    <property type="match status" value="2"/>
</dbReference>
<feature type="domain" description="BTB" evidence="5">
    <location>
        <begin position="31"/>
        <end position="97"/>
    </location>
</feature>
<dbReference type="Pfam" id="PF00096">
    <property type="entry name" value="zf-C2H2"/>
    <property type="match status" value="1"/>
</dbReference>
<evidence type="ECO:0000313" key="7">
    <source>
        <dbReference type="EMBL" id="KAF2880567.1"/>
    </source>
</evidence>
<keyword evidence="3" id="KW-0479">Metal-binding</keyword>
<dbReference type="SMART" id="SM00225">
    <property type="entry name" value="BTB"/>
    <property type="match status" value="1"/>
</dbReference>
<dbReference type="PROSITE" id="PS50097">
    <property type="entry name" value="BTB"/>
    <property type="match status" value="1"/>
</dbReference>
<dbReference type="OrthoDB" id="6425912at2759"/>
<evidence type="ECO:0000256" key="1">
    <source>
        <dbReference type="ARBA" id="ARBA00004123"/>
    </source>
</evidence>
<dbReference type="GO" id="GO:0048666">
    <property type="term" value="P:neuron development"/>
    <property type="evidence" value="ECO:0007669"/>
    <property type="project" value="UniProtKB-ARBA"/>
</dbReference>
<dbReference type="PANTHER" id="PTHR23110">
    <property type="entry name" value="BTB DOMAIN TRANSCRIPTION FACTOR"/>
    <property type="match status" value="1"/>
</dbReference>
<organism evidence="7 8">
    <name type="scientific">Ignelater luminosus</name>
    <name type="common">Cucubano</name>
    <name type="synonym">Pyrophorus luminosus</name>
    <dbReference type="NCBI Taxonomy" id="2038154"/>
    <lineage>
        <taxon>Eukaryota</taxon>
        <taxon>Metazoa</taxon>
        <taxon>Ecdysozoa</taxon>
        <taxon>Arthropoda</taxon>
        <taxon>Hexapoda</taxon>
        <taxon>Insecta</taxon>
        <taxon>Pterygota</taxon>
        <taxon>Neoptera</taxon>
        <taxon>Endopterygota</taxon>
        <taxon>Coleoptera</taxon>
        <taxon>Polyphaga</taxon>
        <taxon>Elateriformia</taxon>
        <taxon>Elateroidea</taxon>
        <taxon>Elateridae</taxon>
        <taxon>Agrypninae</taxon>
        <taxon>Pyrophorini</taxon>
        <taxon>Ignelater</taxon>
    </lineage>
</organism>
<evidence type="ECO:0000256" key="4">
    <source>
        <dbReference type="SAM" id="MobiDB-lite"/>
    </source>
</evidence>
<dbReference type="PROSITE" id="PS00028">
    <property type="entry name" value="ZINC_FINGER_C2H2_1"/>
    <property type="match status" value="1"/>
</dbReference>